<sequence length="202" mass="21267">MQRRSEEISSDLRWAFHEVDSFLKVLAAGALGFSPAPETIQLCPGHLRCTGNRSSVENLLARPKSGLVGPETTAVANSGARSDRVHETGCMDPVSLPRLVDDLLTSAHAAGSGRAAHTIDGDSHHALRQTVIALVAGRVLAEHQGPGEATLQVLRGHVTLVENGTGTVGREGDVLVIPNARHELSAQQDSAVLLTVCVDVGR</sequence>
<dbReference type="InterPro" id="IPR014710">
    <property type="entry name" value="RmlC-like_jellyroll"/>
</dbReference>
<proteinExistence type="predicted"/>
<dbReference type="PANTHER" id="PTHR37694:SF1">
    <property type="entry name" value="SLR8022 PROTEIN"/>
    <property type="match status" value="1"/>
</dbReference>
<dbReference type="SUPFAM" id="SSF51182">
    <property type="entry name" value="RmlC-like cupins"/>
    <property type="match status" value="1"/>
</dbReference>
<dbReference type="PANTHER" id="PTHR37694">
    <property type="entry name" value="SLR8022 PROTEIN"/>
    <property type="match status" value="1"/>
</dbReference>
<evidence type="ECO:0000313" key="1">
    <source>
        <dbReference type="EMBL" id="SDU84387.1"/>
    </source>
</evidence>
<dbReference type="Proteomes" id="UP000183180">
    <property type="component" value="Unassembled WGS sequence"/>
</dbReference>
<gene>
    <name evidence="1" type="ORF">SAMN04488548_136853</name>
</gene>
<dbReference type="STRING" id="158898.SAMN04488548_136853"/>
<accession>A0A1H2LTR8</accession>
<dbReference type="Gene3D" id="2.60.120.10">
    <property type="entry name" value="Jelly Rolls"/>
    <property type="match status" value="1"/>
</dbReference>
<dbReference type="InterPro" id="IPR011051">
    <property type="entry name" value="RmlC_Cupin_sf"/>
</dbReference>
<evidence type="ECO:0000313" key="2">
    <source>
        <dbReference type="Proteomes" id="UP000183180"/>
    </source>
</evidence>
<organism evidence="1 2">
    <name type="scientific">Gordonia westfalica</name>
    <dbReference type="NCBI Taxonomy" id="158898"/>
    <lineage>
        <taxon>Bacteria</taxon>
        <taxon>Bacillati</taxon>
        <taxon>Actinomycetota</taxon>
        <taxon>Actinomycetes</taxon>
        <taxon>Mycobacteriales</taxon>
        <taxon>Gordoniaceae</taxon>
        <taxon>Gordonia</taxon>
    </lineage>
</organism>
<dbReference type="EMBL" id="FNLM01000036">
    <property type="protein sequence ID" value="SDU84387.1"/>
    <property type="molecule type" value="Genomic_DNA"/>
</dbReference>
<protein>
    <submittedName>
        <fullName evidence="1">Cupin domain protein</fullName>
    </submittedName>
</protein>
<reference evidence="1 2" key="1">
    <citation type="submission" date="2016-10" db="EMBL/GenBank/DDBJ databases">
        <authorList>
            <person name="de Groot N.N."/>
        </authorList>
    </citation>
    <scope>NUCLEOTIDE SEQUENCE [LARGE SCALE GENOMIC DNA]</scope>
    <source>
        <strain evidence="1 2">DSM 44215</strain>
    </source>
</reference>
<dbReference type="AlphaFoldDB" id="A0A1H2LTR8"/>
<name>A0A1H2LTR8_9ACTN</name>